<dbReference type="GO" id="GO:0015940">
    <property type="term" value="P:pantothenate biosynthetic process"/>
    <property type="evidence" value="ECO:0007669"/>
    <property type="project" value="UniProtKB-UniPathway"/>
</dbReference>
<sequence length="312" mass="32938">MTAPFSVAIVGAGAIGGVLAAHLGKAGVSVRVLARNRTLEAWQRDGITVTTDEGTLHHRPDAVSDDPAALRPVDLVLVTVKGQDTDAVVPAIRALLGPESRVLSFQNGLDGLERLIAAFGPDRVLAGVTYVPASVTAPGQVRLTGPVRRFVFGPAASSAASPHIGQLARLGNAHGLVMEPMDDPMPAIWAKFTMLTAFHMVSALTRLPLGGWIRQPETADLYERAMAETAAVGQARGIALPPDLVEANMRFSRENADPRTRASMLEDLENGRPLELDSTVGWLIRAAAKAGIPVPVHDICHALLKPHLDGAS</sequence>
<dbReference type="Proteomes" id="UP000626220">
    <property type="component" value="Unassembled WGS sequence"/>
</dbReference>
<feature type="domain" description="Ketopantoate reductase C-terminal" evidence="12">
    <location>
        <begin position="185"/>
        <end position="305"/>
    </location>
</feature>
<accession>A0A8J3M7D4</accession>
<dbReference type="SUPFAM" id="SSF48179">
    <property type="entry name" value="6-phosphogluconate dehydrogenase C-terminal domain-like"/>
    <property type="match status" value="1"/>
</dbReference>
<dbReference type="FunFam" id="1.10.1040.10:FF:000017">
    <property type="entry name" value="2-dehydropantoate 2-reductase"/>
    <property type="match status" value="1"/>
</dbReference>
<evidence type="ECO:0000256" key="10">
    <source>
        <dbReference type="RuleBase" id="RU362068"/>
    </source>
</evidence>
<evidence type="ECO:0000259" key="12">
    <source>
        <dbReference type="Pfam" id="PF08546"/>
    </source>
</evidence>
<keyword evidence="14" id="KW-1185">Reference proteome</keyword>
<comment type="pathway">
    <text evidence="1 10">Cofactor biosynthesis; (R)-pantothenate biosynthesis; (R)-pantoate from 3-methyl-2-oxobutanoate: step 2/2.</text>
</comment>
<reference evidence="13" key="2">
    <citation type="submission" date="2020-09" db="EMBL/GenBank/DDBJ databases">
        <authorList>
            <person name="Sun Q."/>
            <person name="Kim S."/>
        </authorList>
    </citation>
    <scope>NUCLEOTIDE SEQUENCE</scope>
    <source>
        <strain evidence="13">KCTC 42650</strain>
    </source>
</reference>
<gene>
    <name evidence="13" type="ORF">GCM10017056_16580</name>
</gene>
<reference evidence="13" key="1">
    <citation type="journal article" date="2014" name="Int. J. Syst. Evol. Microbiol.">
        <title>Complete genome sequence of Corynebacterium casei LMG S-19264T (=DSM 44701T), isolated from a smear-ripened cheese.</title>
        <authorList>
            <consortium name="US DOE Joint Genome Institute (JGI-PGF)"/>
            <person name="Walter F."/>
            <person name="Albersmeier A."/>
            <person name="Kalinowski J."/>
            <person name="Ruckert C."/>
        </authorList>
    </citation>
    <scope>NUCLEOTIDE SEQUENCE</scope>
    <source>
        <strain evidence="13">KCTC 42650</strain>
    </source>
</reference>
<evidence type="ECO:0000256" key="6">
    <source>
        <dbReference type="ARBA" id="ARBA00022857"/>
    </source>
</evidence>
<comment type="caution">
    <text evidence="13">The sequence shown here is derived from an EMBL/GenBank/DDBJ whole genome shotgun (WGS) entry which is preliminary data.</text>
</comment>
<dbReference type="Pfam" id="PF02558">
    <property type="entry name" value="ApbA"/>
    <property type="match status" value="1"/>
</dbReference>
<protein>
    <recommendedName>
        <fullName evidence="4 10">2-dehydropantoate 2-reductase</fullName>
        <ecNumber evidence="3 10">1.1.1.169</ecNumber>
    </recommendedName>
    <alternativeName>
        <fullName evidence="8 10">Ketopantoate reductase</fullName>
    </alternativeName>
</protein>
<evidence type="ECO:0000256" key="2">
    <source>
        <dbReference type="ARBA" id="ARBA00007870"/>
    </source>
</evidence>
<evidence type="ECO:0000256" key="9">
    <source>
        <dbReference type="ARBA" id="ARBA00048793"/>
    </source>
</evidence>
<keyword evidence="7 10" id="KW-0560">Oxidoreductase</keyword>
<evidence type="ECO:0000256" key="1">
    <source>
        <dbReference type="ARBA" id="ARBA00004994"/>
    </source>
</evidence>
<dbReference type="EMBL" id="BNCJ01000003">
    <property type="protein sequence ID" value="GHF45627.1"/>
    <property type="molecule type" value="Genomic_DNA"/>
</dbReference>
<organism evidence="13 14">
    <name type="scientific">Seohaeicola zhoushanensis</name>
    <dbReference type="NCBI Taxonomy" id="1569283"/>
    <lineage>
        <taxon>Bacteria</taxon>
        <taxon>Pseudomonadati</taxon>
        <taxon>Pseudomonadota</taxon>
        <taxon>Alphaproteobacteria</taxon>
        <taxon>Rhodobacterales</taxon>
        <taxon>Roseobacteraceae</taxon>
        <taxon>Seohaeicola</taxon>
    </lineage>
</organism>
<dbReference type="SUPFAM" id="SSF51735">
    <property type="entry name" value="NAD(P)-binding Rossmann-fold domains"/>
    <property type="match status" value="1"/>
</dbReference>
<dbReference type="NCBIfam" id="TIGR00745">
    <property type="entry name" value="apbA_panE"/>
    <property type="match status" value="1"/>
</dbReference>
<evidence type="ECO:0000256" key="8">
    <source>
        <dbReference type="ARBA" id="ARBA00032024"/>
    </source>
</evidence>
<evidence type="ECO:0000313" key="14">
    <source>
        <dbReference type="Proteomes" id="UP000626220"/>
    </source>
</evidence>
<evidence type="ECO:0000256" key="5">
    <source>
        <dbReference type="ARBA" id="ARBA00022655"/>
    </source>
</evidence>
<feature type="domain" description="Ketopantoate reductase N-terminal" evidence="11">
    <location>
        <begin position="7"/>
        <end position="155"/>
    </location>
</feature>
<evidence type="ECO:0000256" key="3">
    <source>
        <dbReference type="ARBA" id="ARBA00013014"/>
    </source>
</evidence>
<dbReference type="InterPro" id="IPR013328">
    <property type="entry name" value="6PGD_dom2"/>
</dbReference>
<evidence type="ECO:0000259" key="11">
    <source>
        <dbReference type="Pfam" id="PF02558"/>
    </source>
</evidence>
<dbReference type="PANTHER" id="PTHR21708">
    <property type="entry name" value="PROBABLE 2-DEHYDROPANTOATE 2-REDUCTASE"/>
    <property type="match status" value="1"/>
</dbReference>
<evidence type="ECO:0000313" key="13">
    <source>
        <dbReference type="EMBL" id="GHF45627.1"/>
    </source>
</evidence>
<dbReference type="PANTHER" id="PTHR21708:SF26">
    <property type="entry name" value="2-DEHYDROPANTOATE 2-REDUCTASE"/>
    <property type="match status" value="1"/>
</dbReference>
<dbReference type="InterPro" id="IPR013332">
    <property type="entry name" value="KPR_N"/>
</dbReference>
<evidence type="ECO:0000256" key="4">
    <source>
        <dbReference type="ARBA" id="ARBA00019465"/>
    </source>
</evidence>
<comment type="function">
    <text evidence="10">Catalyzes the NADPH-dependent reduction of ketopantoate into pantoic acid.</text>
</comment>
<dbReference type="UniPathway" id="UPA00028">
    <property type="reaction ID" value="UER00004"/>
</dbReference>
<dbReference type="Gene3D" id="3.40.50.720">
    <property type="entry name" value="NAD(P)-binding Rossmann-like Domain"/>
    <property type="match status" value="1"/>
</dbReference>
<dbReference type="EC" id="1.1.1.169" evidence="3 10"/>
<dbReference type="Gene3D" id="1.10.1040.10">
    <property type="entry name" value="N-(1-d-carboxylethyl)-l-norvaline Dehydrogenase, domain 2"/>
    <property type="match status" value="1"/>
</dbReference>
<dbReference type="GO" id="GO:0008677">
    <property type="term" value="F:2-dehydropantoate 2-reductase activity"/>
    <property type="evidence" value="ECO:0007669"/>
    <property type="project" value="UniProtKB-EC"/>
</dbReference>
<dbReference type="InterPro" id="IPR036291">
    <property type="entry name" value="NAD(P)-bd_dom_sf"/>
</dbReference>
<name>A0A8J3M7D4_9RHOB</name>
<keyword evidence="5 10" id="KW-0566">Pantothenate biosynthesis</keyword>
<evidence type="ECO:0000256" key="7">
    <source>
        <dbReference type="ARBA" id="ARBA00023002"/>
    </source>
</evidence>
<comment type="catalytic activity">
    <reaction evidence="9 10">
        <text>(R)-pantoate + NADP(+) = 2-dehydropantoate + NADPH + H(+)</text>
        <dbReference type="Rhea" id="RHEA:16233"/>
        <dbReference type="ChEBI" id="CHEBI:11561"/>
        <dbReference type="ChEBI" id="CHEBI:15378"/>
        <dbReference type="ChEBI" id="CHEBI:15980"/>
        <dbReference type="ChEBI" id="CHEBI:57783"/>
        <dbReference type="ChEBI" id="CHEBI:58349"/>
        <dbReference type="EC" id="1.1.1.169"/>
    </reaction>
</comment>
<dbReference type="GO" id="GO:0005737">
    <property type="term" value="C:cytoplasm"/>
    <property type="evidence" value="ECO:0007669"/>
    <property type="project" value="TreeGrafter"/>
</dbReference>
<comment type="similarity">
    <text evidence="2 10">Belongs to the ketopantoate reductase family.</text>
</comment>
<dbReference type="InterPro" id="IPR051402">
    <property type="entry name" value="KPR-Related"/>
</dbReference>
<dbReference type="Pfam" id="PF08546">
    <property type="entry name" value="ApbA_C"/>
    <property type="match status" value="1"/>
</dbReference>
<proteinExistence type="inferred from homology"/>
<dbReference type="InterPro" id="IPR003710">
    <property type="entry name" value="ApbA"/>
</dbReference>
<dbReference type="InterPro" id="IPR013752">
    <property type="entry name" value="KPA_reductase"/>
</dbReference>
<dbReference type="RefSeq" id="WP_189679595.1">
    <property type="nucleotide sequence ID" value="NZ_BNCJ01000003.1"/>
</dbReference>
<keyword evidence="6 10" id="KW-0521">NADP</keyword>
<dbReference type="AlphaFoldDB" id="A0A8J3M7D4"/>
<dbReference type="InterPro" id="IPR008927">
    <property type="entry name" value="6-PGluconate_DH-like_C_sf"/>
</dbReference>